<dbReference type="Pfam" id="PF13244">
    <property type="entry name" value="MbhD"/>
    <property type="match status" value="1"/>
</dbReference>
<dbReference type="Pfam" id="PF00361">
    <property type="entry name" value="Proton_antipo_M"/>
    <property type="match status" value="1"/>
</dbReference>
<evidence type="ECO:0000259" key="15">
    <source>
        <dbReference type="Pfam" id="PF13244"/>
    </source>
</evidence>
<dbReference type="GO" id="GO:0006811">
    <property type="term" value="P:monoatomic ion transport"/>
    <property type="evidence" value="ECO:0007669"/>
    <property type="project" value="UniProtKB-KW"/>
</dbReference>
<dbReference type="Pfam" id="PF20501">
    <property type="entry name" value="MbhE"/>
    <property type="match status" value="1"/>
</dbReference>
<feature type="transmembrane region" description="Helical" evidence="11">
    <location>
        <begin position="734"/>
        <end position="754"/>
    </location>
</feature>
<evidence type="ECO:0000259" key="13">
    <source>
        <dbReference type="Pfam" id="PF00662"/>
    </source>
</evidence>
<feature type="transmembrane region" description="Helical" evidence="11">
    <location>
        <begin position="640"/>
        <end position="658"/>
    </location>
</feature>
<dbReference type="PANTHER" id="PTHR43373">
    <property type="entry name" value="NA(+)/H(+) ANTIPORTER SUBUNIT"/>
    <property type="match status" value="1"/>
</dbReference>
<feature type="transmembrane region" description="Helical" evidence="11">
    <location>
        <begin position="359"/>
        <end position="380"/>
    </location>
</feature>
<feature type="transmembrane region" description="Helical" evidence="11">
    <location>
        <begin position="836"/>
        <end position="857"/>
    </location>
</feature>
<evidence type="ECO:0000256" key="8">
    <source>
        <dbReference type="ARBA" id="ARBA00023136"/>
    </source>
</evidence>
<evidence type="ECO:0000256" key="7">
    <source>
        <dbReference type="ARBA" id="ARBA00023065"/>
    </source>
</evidence>
<name>A0A2W5WU84_9MICO</name>
<reference evidence="17 18" key="1">
    <citation type="submission" date="2018-06" db="EMBL/GenBank/DDBJ databases">
        <title>Whole genome sequencing of a novel hydrocarbon degrading bacterial strain, PW21 isolated from oil contaminated produced water sample.</title>
        <authorList>
            <person name="Nagkirti P."/>
            <person name="Shaikh A."/>
            <person name="Gowdaman V."/>
            <person name="Engineer A.E."/>
            <person name="Dagar S."/>
            <person name="Dhakephalkar P.K."/>
        </authorList>
    </citation>
    <scope>NUCLEOTIDE SEQUENCE [LARGE SCALE GENOMIC DNA]</scope>
    <source>
        <strain evidence="17 18">PW21</strain>
    </source>
</reference>
<feature type="transmembrane region" description="Helical" evidence="11">
    <location>
        <begin position="591"/>
        <end position="607"/>
    </location>
</feature>
<evidence type="ECO:0000256" key="6">
    <source>
        <dbReference type="ARBA" id="ARBA00022989"/>
    </source>
</evidence>
<dbReference type="AlphaFoldDB" id="A0A2W5WU84"/>
<feature type="transmembrane region" description="Helical" evidence="11">
    <location>
        <begin position="484"/>
        <end position="509"/>
    </location>
</feature>
<evidence type="ECO:0000256" key="3">
    <source>
        <dbReference type="ARBA" id="ARBA00022449"/>
    </source>
</evidence>
<evidence type="ECO:0000256" key="2">
    <source>
        <dbReference type="ARBA" id="ARBA00022448"/>
    </source>
</evidence>
<dbReference type="Proteomes" id="UP000248783">
    <property type="component" value="Unassembled WGS sequence"/>
</dbReference>
<feature type="transmembrane region" description="Helical" evidence="11">
    <location>
        <begin position="614"/>
        <end position="634"/>
    </location>
</feature>
<dbReference type="InterPro" id="IPR025383">
    <property type="entry name" value="MrpA_C/MbhD"/>
</dbReference>
<evidence type="ECO:0000256" key="5">
    <source>
        <dbReference type="ARBA" id="ARBA00022692"/>
    </source>
</evidence>
<feature type="compositionally biased region" description="Pro residues" evidence="10">
    <location>
        <begin position="902"/>
        <end position="927"/>
    </location>
</feature>
<comment type="subcellular location">
    <subcellularLocation>
        <location evidence="1">Cell membrane</location>
        <topology evidence="1">Multi-pass membrane protein</topology>
    </subcellularLocation>
    <subcellularLocation>
        <location evidence="9">Membrane</location>
        <topology evidence="9">Multi-pass membrane protein</topology>
    </subcellularLocation>
</comment>
<feature type="transmembrane region" description="Helical" evidence="11">
    <location>
        <begin position="262"/>
        <end position="283"/>
    </location>
</feature>
<feature type="transmembrane region" description="Helical" evidence="11">
    <location>
        <begin position="153"/>
        <end position="175"/>
    </location>
</feature>
<evidence type="ECO:0000259" key="14">
    <source>
        <dbReference type="Pfam" id="PF04039"/>
    </source>
</evidence>
<keyword evidence="8 11" id="KW-0472">Membrane</keyword>
<feature type="transmembrane region" description="Helical" evidence="11">
    <location>
        <begin position="400"/>
        <end position="421"/>
    </location>
</feature>
<organism evidence="17 18">
    <name type="scientific">Xylanimonas oleitrophica</name>
    <dbReference type="NCBI Taxonomy" id="2607479"/>
    <lineage>
        <taxon>Bacteria</taxon>
        <taxon>Bacillati</taxon>
        <taxon>Actinomycetota</taxon>
        <taxon>Actinomycetes</taxon>
        <taxon>Micrococcales</taxon>
        <taxon>Promicromonosporaceae</taxon>
        <taxon>Xylanimonas</taxon>
    </lineage>
</organism>
<dbReference type="GO" id="GO:0015297">
    <property type="term" value="F:antiporter activity"/>
    <property type="evidence" value="ECO:0007669"/>
    <property type="project" value="UniProtKB-KW"/>
</dbReference>
<feature type="transmembrane region" description="Helical" evidence="11">
    <location>
        <begin position="558"/>
        <end position="579"/>
    </location>
</feature>
<dbReference type="InterPro" id="IPR050616">
    <property type="entry name" value="CPA3_Na-H_Antiporter_A"/>
</dbReference>
<feature type="transmembrane region" description="Helical" evidence="11">
    <location>
        <begin position="124"/>
        <end position="141"/>
    </location>
</feature>
<keyword evidence="6 11" id="KW-1133">Transmembrane helix</keyword>
<feature type="transmembrane region" description="Helical" evidence="11">
    <location>
        <begin position="670"/>
        <end position="691"/>
    </location>
</feature>
<feature type="transmembrane region" description="Helical" evidence="11">
    <location>
        <begin position="102"/>
        <end position="118"/>
    </location>
</feature>
<keyword evidence="5 9" id="KW-0812">Transmembrane</keyword>
<feature type="transmembrane region" description="Helical" evidence="11">
    <location>
        <begin position="290"/>
        <end position="308"/>
    </location>
</feature>
<evidence type="ECO:0000256" key="4">
    <source>
        <dbReference type="ARBA" id="ARBA00022475"/>
    </source>
</evidence>
<dbReference type="Pfam" id="PF00662">
    <property type="entry name" value="Proton_antipo_N"/>
    <property type="match status" value="1"/>
</dbReference>
<feature type="domain" description="MrpA C-terminal/MbhE" evidence="16">
    <location>
        <begin position="674"/>
        <end position="758"/>
    </location>
</feature>
<evidence type="ECO:0000256" key="10">
    <source>
        <dbReference type="SAM" id="MobiDB-lite"/>
    </source>
</evidence>
<feature type="domain" description="MrpA C-terminal/MbhD" evidence="15">
    <location>
        <begin position="596"/>
        <end position="660"/>
    </location>
</feature>
<feature type="transmembrane region" description="Helical" evidence="11">
    <location>
        <begin position="877"/>
        <end position="899"/>
    </location>
</feature>
<dbReference type="PRINTS" id="PR01434">
    <property type="entry name" value="NADHDHGNASE5"/>
</dbReference>
<feature type="domain" description="NADH:quinone oxidoreductase/Mrp antiporter transmembrane" evidence="12">
    <location>
        <begin position="121"/>
        <end position="404"/>
    </location>
</feature>
<evidence type="ECO:0000313" key="18">
    <source>
        <dbReference type="Proteomes" id="UP000248783"/>
    </source>
</evidence>
<gene>
    <name evidence="17" type="ORF">DNL40_01185</name>
</gene>
<feature type="transmembrane region" description="Helical" evidence="11">
    <location>
        <begin position="442"/>
        <end position="464"/>
    </location>
</feature>
<feature type="region of interest" description="Disordered" evidence="10">
    <location>
        <begin position="901"/>
        <end position="934"/>
    </location>
</feature>
<evidence type="ECO:0000256" key="1">
    <source>
        <dbReference type="ARBA" id="ARBA00004651"/>
    </source>
</evidence>
<dbReference type="GO" id="GO:0005886">
    <property type="term" value="C:plasma membrane"/>
    <property type="evidence" value="ECO:0007669"/>
    <property type="project" value="UniProtKB-SubCell"/>
</dbReference>
<keyword evidence="7" id="KW-0406">Ion transport</keyword>
<keyword evidence="18" id="KW-1185">Reference proteome</keyword>
<keyword evidence="2" id="KW-0813">Transport</keyword>
<dbReference type="InterPro" id="IPR001750">
    <property type="entry name" value="ND/Mrp_TM"/>
</dbReference>
<dbReference type="InterPro" id="IPR046806">
    <property type="entry name" value="MrpA_C/MbhE"/>
</dbReference>
<feature type="transmembrane region" description="Helical" evidence="11">
    <location>
        <begin position="809"/>
        <end position="829"/>
    </location>
</feature>
<keyword evidence="4" id="KW-1003">Cell membrane</keyword>
<feature type="transmembrane region" description="Helical" evidence="11">
    <location>
        <begin position="314"/>
        <end position="338"/>
    </location>
</feature>
<feature type="domain" description="Na+/H+ antiporter MnhB subunit-related protein" evidence="14">
    <location>
        <begin position="781"/>
        <end position="893"/>
    </location>
</feature>
<dbReference type="InterPro" id="IPR001516">
    <property type="entry name" value="Proton_antipo_N"/>
</dbReference>
<sequence length="934" mass="95682">MLPVLLGLVVLLALAAPLLGRVMGREAGWPLAAGLAALAAWVGLAPPPEGTTWSVPWIPGIDVALRLRADGLGVLFLVLVLGVGALVLAYSARYLARGPHPGFYGLMTGFAAAMTLLVLTDDLIVLFVAWEMTTLCSFFLISRTGPQAHAPAVRTLLVTVGGGLCLLGAVIAVAVRTGTTQLHAALQHEAWQSDPAFAGAVAALVAVAAFTKAAQFPFHAWLPDAMVAPTPVSAYLHAAAMVKAGIYLLLRFSAALADVPVWTVLLVGIGLLTSVMGAVFALQRNDLKELLAYSTVSQLGLIVATIGIGTPEALAAASVHTLAHALFKSAAFMVVGILDHSTGTRDVRLLGGVGRAMPWTSVILVLSAASMAGLPPLAGFVSKEAILASFVEAPTPAGTALAVVVAVGAVFTFAYCARMVLRTLPGTASADIPRKPHEEGPGLLVPALLPALAGVVIGLAAWSLDDLAATAASAAAGEETHPHLALWHGLTVALALSMGVWVLGGLLAWKAARVERALDRRLFPITGVQAVAAWQRGTIALGVRVGDLTRSDAPARHLAVPFVGTVVIAAVALGSVGGLGPSLTHVEGTDWLLLAVVAAGVATVVRARSRLGAVVTVGIVGFGVALLFFTLGAADVALTQLLVEVLTVVVIVLLLRRLPRTFARPSRGRAAGAGVLAVVTGLVAAAGTWALTGRREMSPAGRYFLENVYADTGGTNVVNTILVDYRALDTLGELTVLGLTGLVIAVLLDATRILPTKEDAEPRLIRTGPLADPGPNGVFTRATSRLFAPVMVLVSLWFLLRGHNAPGGGFIAALVAASGFALAYLAAAGDADRSKVAFRLVGSGIGIAVLTGLAGLADGSFLRPLHADVLGVHLTSAVVFDVGVYLAVIGVVVAALDLLGSEPPPRRTAPPPRPAAPRPAPAQPEPVAPGKESA</sequence>
<dbReference type="Pfam" id="PF04039">
    <property type="entry name" value="MnhB"/>
    <property type="match status" value="1"/>
</dbReference>
<feature type="transmembrane region" description="Helical" evidence="11">
    <location>
        <begin position="786"/>
        <end position="803"/>
    </location>
</feature>
<feature type="domain" description="NADH-Ubiquinone oxidoreductase (complex I) chain 5 N-terminal" evidence="13">
    <location>
        <begin position="60"/>
        <end position="99"/>
    </location>
</feature>
<evidence type="ECO:0000256" key="11">
    <source>
        <dbReference type="SAM" id="Phobius"/>
    </source>
</evidence>
<dbReference type="EMBL" id="QKWH01000001">
    <property type="protein sequence ID" value="PZR55039.1"/>
    <property type="molecule type" value="Genomic_DNA"/>
</dbReference>
<feature type="transmembrane region" description="Helical" evidence="11">
    <location>
        <begin position="232"/>
        <end position="250"/>
    </location>
</feature>
<keyword evidence="3" id="KW-0050">Antiport</keyword>
<dbReference type="RefSeq" id="WP_111249403.1">
    <property type="nucleotide sequence ID" value="NZ_QKWH01000001.1"/>
</dbReference>
<evidence type="ECO:0000259" key="12">
    <source>
        <dbReference type="Pfam" id="PF00361"/>
    </source>
</evidence>
<dbReference type="PANTHER" id="PTHR43373:SF1">
    <property type="entry name" value="NA(+)_H(+) ANTIPORTER SUBUNIT A"/>
    <property type="match status" value="1"/>
</dbReference>
<dbReference type="NCBIfam" id="NF009290">
    <property type="entry name" value="PRK12650.1"/>
    <property type="match status" value="1"/>
</dbReference>
<proteinExistence type="predicted"/>
<accession>A0A2W5WU84</accession>
<evidence type="ECO:0000256" key="9">
    <source>
        <dbReference type="RuleBase" id="RU000320"/>
    </source>
</evidence>
<comment type="caution">
    <text evidence="17">The sequence shown here is derived from an EMBL/GenBank/DDBJ whole genome shotgun (WGS) entry which is preliminary data.</text>
</comment>
<protein>
    <submittedName>
        <fullName evidence="17">DUF4040 family protein</fullName>
    </submittedName>
</protein>
<feature type="transmembrane region" description="Helical" evidence="11">
    <location>
        <begin position="195"/>
        <end position="211"/>
    </location>
</feature>
<evidence type="ECO:0000313" key="17">
    <source>
        <dbReference type="EMBL" id="PZR55039.1"/>
    </source>
</evidence>
<feature type="transmembrane region" description="Helical" evidence="11">
    <location>
        <begin position="72"/>
        <end position="90"/>
    </location>
</feature>
<dbReference type="InterPro" id="IPR007182">
    <property type="entry name" value="MnhB"/>
</dbReference>
<evidence type="ECO:0000259" key="16">
    <source>
        <dbReference type="Pfam" id="PF20501"/>
    </source>
</evidence>